<accession>A0A8B8AKJ1</accession>
<dbReference type="AlphaFoldDB" id="A0A8B8AKJ1"/>
<gene>
    <name evidence="4" type="primary">LOC111102194</name>
</gene>
<evidence type="ECO:0000259" key="2">
    <source>
        <dbReference type="Pfam" id="PF13873"/>
    </source>
</evidence>
<evidence type="ECO:0000313" key="4">
    <source>
        <dbReference type="RefSeq" id="XP_022290554.1"/>
    </source>
</evidence>
<dbReference type="OrthoDB" id="3066195at2759"/>
<feature type="compositionally biased region" description="Low complexity" evidence="1">
    <location>
        <begin position="138"/>
        <end position="147"/>
    </location>
</feature>
<dbReference type="PANTHER" id="PTHR23098:SF16">
    <property type="entry name" value="REGULATORY PROTEIN ZESTE"/>
    <property type="match status" value="1"/>
</dbReference>
<organism evidence="3 4">
    <name type="scientific">Crassostrea virginica</name>
    <name type="common">Eastern oyster</name>
    <dbReference type="NCBI Taxonomy" id="6565"/>
    <lineage>
        <taxon>Eukaryota</taxon>
        <taxon>Metazoa</taxon>
        <taxon>Spiralia</taxon>
        <taxon>Lophotrochozoa</taxon>
        <taxon>Mollusca</taxon>
        <taxon>Bivalvia</taxon>
        <taxon>Autobranchia</taxon>
        <taxon>Pteriomorphia</taxon>
        <taxon>Ostreida</taxon>
        <taxon>Ostreoidea</taxon>
        <taxon>Ostreidae</taxon>
        <taxon>Crassostrea</taxon>
    </lineage>
</organism>
<feature type="domain" description="Myb/SANT-like DNA-binding" evidence="2">
    <location>
        <begin position="8"/>
        <end position="87"/>
    </location>
</feature>
<dbReference type="KEGG" id="cvn:111102194"/>
<dbReference type="GeneID" id="111102194"/>
<dbReference type="Proteomes" id="UP000694844">
    <property type="component" value="Chromosome 6"/>
</dbReference>
<name>A0A8B8AKJ1_CRAVI</name>
<evidence type="ECO:0000313" key="3">
    <source>
        <dbReference type="Proteomes" id="UP000694844"/>
    </source>
</evidence>
<sequence>MASGTRKRSPNFSEIEIQTLLKEVEKNKSVLFSKLSSTTTNSAKKRVWESICAKENSCNSTGHVRSVEEIRKKWTTYMLETKKKAAKQRKESKRTGGGPPPRDLTPCEETVIGFIGDTPIDGIPGGLDLSEEPEEPPAYEAESAGPSHITDSGSSCPEVECPPSTSNLCSRTKRSGDVYGEELLKIQQELLDIESRTCHKTAETSSLSQ</sequence>
<evidence type="ECO:0000256" key="1">
    <source>
        <dbReference type="SAM" id="MobiDB-lite"/>
    </source>
</evidence>
<dbReference type="RefSeq" id="XP_022290554.1">
    <property type="nucleotide sequence ID" value="XM_022434846.1"/>
</dbReference>
<feature type="region of interest" description="Disordered" evidence="1">
    <location>
        <begin position="81"/>
        <end position="107"/>
    </location>
</feature>
<reference evidence="4" key="1">
    <citation type="submission" date="2025-08" db="UniProtKB">
        <authorList>
            <consortium name="RefSeq"/>
        </authorList>
    </citation>
    <scope>IDENTIFICATION</scope>
    <source>
        <tissue evidence="4">Whole sample</tissue>
    </source>
</reference>
<dbReference type="PANTHER" id="PTHR23098">
    <property type="entry name" value="AGAP001331-PA-RELATED"/>
    <property type="match status" value="1"/>
</dbReference>
<feature type="region of interest" description="Disordered" evidence="1">
    <location>
        <begin position="122"/>
        <end position="173"/>
    </location>
</feature>
<dbReference type="InterPro" id="IPR028002">
    <property type="entry name" value="Myb_DNA-bind_5"/>
</dbReference>
<protein>
    <submittedName>
        <fullName evidence="4">Myb/SANT-like DNA-binding domain-containing protein 4</fullName>
    </submittedName>
</protein>
<dbReference type="Pfam" id="PF13873">
    <property type="entry name" value="Myb_DNA-bind_5"/>
    <property type="match status" value="1"/>
</dbReference>
<proteinExistence type="predicted"/>
<keyword evidence="3" id="KW-1185">Reference proteome</keyword>
<dbReference type="GO" id="GO:0005634">
    <property type="term" value="C:nucleus"/>
    <property type="evidence" value="ECO:0007669"/>
    <property type="project" value="TreeGrafter"/>
</dbReference>